<keyword evidence="3" id="KW-1185">Reference proteome</keyword>
<dbReference type="Proteomes" id="UP001296993">
    <property type="component" value="Unassembled WGS sequence"/>
</dbReference>
<dbReference type="RefSeq" id="WP_210000396.1">
    <property type="nucleotide sequence ID" value="NZ_BAAAJY010000001.1"/>
</dbReference>
<organism evidence="2 3">
    <name type="scientific">Paeniglutamicibacter kerguelensis</name>
    <dbReference type="NCBI Taxonomy" id="254788"/>
    <lineage>
        <taxon>Bacteria</taxon>
        <taxon>Bacillati</taxon>
        <taxon>Actinomycetota</taxon>
        <taxon>Actinomycetes</taxon>
        <taxon>Micrococcales</taxon>
        <taxon>Micrococcaceae</taxon>
        <taxon>Paeniglutamicibacter</taxon>
    </lineage>
</organism>
<reference evidence="2 3" key="1">
    <citation type="submission" date="2021-03" db="EMBL/GenBank/DDBJ databases">
        <title>Sequencing the genomes of 1000 actinobacteria strains.</title>
        <authorList>
            <person name="Klenk H.-P."/>
        </authorList>
    </citation>
    <scope>NUCLEOTIDE SEQUENCE [LARGE SCALE GENOMIC DNA]</scope>
    <source>
        <strain evidence="2 3">DSM 15797</strain>
    </source>
</reference>
<proteinExistence type="predicted"/>
<dbReference type="SUPFAM" id="SSF51905">
    <property type="entry name" value="FAD/NAD(P)-binding domain"/>
    <property type="match status" value="1"/>
</dbReference>
<dbReference type="EMBL" id="JAGIOF010000001">
    <property type="protein sequence ID" value="MBP2387836.1"/>
    <property type="molecule type" value="Genomic_DNA"/>
</dbReference>
<feature type="domain" description="FAD dependent oxidoreductase" evidence="1">
    <location>
        <begin position="54"/>
        <end position="416"/>
    </location>
</feature>
<evidence type="ECO:0000259" key="1">
    <source>
        <dbReference type="Pfam" id="PF01266"/>
    </source>
</evidence>
<evidence type="ECO:0000313" key="3">
    <source>
        <dbReference type="Proteomes" id="UP001296993"/>
    </source>
</evidence>
<gene>
    <name evidence="2" type="ORF">JOF47_003347</name>
</gene>
<dbReference type="Gene3D" id="3.50.50.60">
    <property type="entry name" value="FAD/NAD(P)-binding domain"/>
    <property type="match status" value="1"/>
</dbReference>
<dbReference type="Gene3D" id="3.30.9.10">
    <property type="entry name" value="D-Amino Acid Oxidase, subunit A, domain 2"/>
    <property type="match status" value="1"/>
</dbReference>
<protein>
    <submittedName>
        <fullName evidence="2">Glycine/D-amino acid oxidase-like deaminating enzyme</fullName>
    </submittedName>
</protein>
<dbReference type="PANTHER" id="PTHR13847:SF281">
    <property type="entry name" value="FAD DEPENDENT OXIDOREDUCTASE DOMAIN-CONTAINING PROTEIN"/>
    <property type="match status" value="1"/>
</dbReference>
<accession>A0ABS4XHQ3</accession>
<dbReference type="PANTHER" id="PTHR13847">
    <property type="entry name" value="SARCOSINE DEHYDROGENASE-RELATED"/>
    <property type="match status" value="1"/>
</dbReference>
<dbReference type="InterPro" id="IPR036188">
    <property type="entry name" value="FAD/NAD-bd_sf"/>
</dbReference>
<dbReference type="InterPro" id="IPR006076">
    <property type="entry name" value="FAD-dep_OxRdtase"/>
</dbReference>
<evidence type="ECO:0000313" key="2">
    <source>
        <dbReference type="EMBL" id="MBP2387836.1"/>
    </source>
</evidence>
<sequence>MTTSNPTFFENAEKNIDLALCAASLRDTKRAVYWLDSPLRPGVREPLRAQIDCDLLVVGGGYTGLWTALQAKERNPETSVVLLEANWVGSEASGRNGGFCEASLVHGESNGEQHLPKENARLTELGNENLAELIQAIERYGIDCDLYREGALAVATEPHQDAWLREEADGEDTIYLDREETSKLVKSDAFISGAWSKTDTVLVNPAKLAWGLLAACEQLGVRIFEQSKVTGIEERDGKIVANTATGQVLASKVALATNVFPSLLKRNALMTVPVYDYVLVTEPLTAAQREAIGWENLHGLVDLNNRFHYSRPIVDENGDFRILYGGFDAIYRFGGKVNPEFYDSETTYKKLAAHFFATFPELQELKFSHAWGGAIDSCSRFFSFFDLAYKGKVAYCAGFTGLGVGASRFGARVMLDLLEGKKNEITELEMVKKKPLPFPPEPLAWIGVKMMTAALARADRREGERGLFLKTMDAVGMGFDS</sequence>
<dbReference type="Pfam" id="PF01266">
    <property type="entry name" value="DAO"/>
    <property type="match status" value="1"/>
</dbReference>
<comment type="caution">
    <text evidence="2">The sequence shown here is derived from an EMBL/GenBank/DDBJ whole genome shotgun (WGS) entry which is preliminary data.</text>
</comment>
<name>A0ABS4XHQ3_9MICC</name>